<organism evidence="1 2">
    <name type="scientific">Panicum miliaceum</name>
    <name type="common">Proso millet</name>
    <name type="synonym">Broomcorn millet</name>
    <dbReference type="NCBI Taxonomy" id="4540"/>
    <lineage>
        <taxon>Eukaryota</taxon>
        <taxon>Viridiplantae</taxon>
        <taxon>Streptophyta</taxon>
        <taxon>Embryophyta</taxon>
        <taxon>Tracheophyta</taxon>
        <taxon>Spermatophyta</taxon>
        <taxon>Magnoliopsida</taxon>
        <taxon>Liliopsida</taxon>
        <taxon>Poales</taxon>
        <taxon>Poaceae</taxon>
        <taxon>PACMAD clade</taxon>
        <taxon>Panicoideae</taxon>
        <taxon>Panicodae</taxon>
        <taxon>Paniceae</taxon>
        <taxon>Panicinae</taxon>
        <taxon>Panicum</taxon>
        <taxon>Panicum sect. Panicum</taxon>
    </lineage>
</organism>
<dbReference type="Proteomes" id="UP000275267">
    <property type="component" value="Unassembled WGS sequence"/>
</dbReference>
<reference evidence="2" key="1">
    <citation type="journal article" date="2019" name="Nat. Commun.">
        <title>The genome of broomcorn millet.</title>
        <authorList>
            <person name="Zou C."/>
            <person name="Miki D."/>
            <person name="Li D."/>
            <person name="Tang Q."/>
            <person name="Xiao L."/>
            <person name="Rajput S."/>
            <person name="Deng P."/>
            <person name="Jia W."/>
            <person name="Huang R."/>
            <person name="Zhang M."/>
            <person name="Sun Y."/>
            <person name="Hu J."/>
            <person name="Fu X."/>
            <person name="Schnable P.S."/>
            <person name="Li F."/>
            <person name="Zhang H."/>
            <person name="Feng B."/>
            <person name="Zhu X."/>
            <person name="Liu R."/>
            <person name="Schnable J.C."/>
            <person name="Zhu J.-K."/>
            <person name="Zhang H."/>
        </authorList>
    </citation>
    <scope>NUCLEOTIDE SEQUENCE [LARGE SCALE GENOMIC DNA]</scope>
</reference>
<proteinExistence type="predicted"/>
<evidence type="ECO:0000313" key="2">
    <source>
        <dbReference type="Proteomes" id="UP000275267"/>
    </source>
</evidence>
<name>A0A3L6SHQ4_PANMI</name>
<accession>A0A3L6SHQ4</accession>
<sequence>MDHICCTRNRQNVVHKEKRSHGARYRVAVHDGQTVTYVSVNHYLVGGKSPWQCSAPSSFRPAAYREIKT</sequence>
<evidence type="ECO:0000313" key="1">
    <source>
        <dbReference type="EMBL" id="RLN22142.1"/>
    </source>
</evidence>
<keyword evidence="2" id="KW-1185">Reference proteome</keyword>
<dbReference type="AlphaFoldDB" id="A0A3L6SHQ4"/>
<dbReference type="EMBL" id="PQIB02000004">
    <property type="protein sequence ID" value="RLN22142.1"/>
    <property type="molecule type" value="Genomic_DNA"/>
</dbReference>
<gene>
    <name evidence="1" type="ORF">C2845_PM07G18040</name>
</gene>
<comment type="caution">
    <text evidence="1">The sequence shown here is derived from an EMBL/GenBank/DDBJ whole genome shotgun (WGS) entry which is preliminary data.</text>
</comment>
<protein>
    <submittedName>
        <fullName evidence="1">Uncharacterized protein</fullName>
    </submittedName>
</protein>